<name>A0A6B0UPM2_IXORI</name>
<accession>A0A6B0UPM2</accession>
<protein>
    <submittedName>
        <fullName evidence="1">Putative secreted protein</fullName>
    </submittedName>
</protein>
<evidence type="ECO:0000313" key="1">
    <source>
        <dbReference type="EMBL" id="MXU91662.1"/>
    </source>
</evidence>
<reference evidence="1" key="1">
    <citation type="submission" date="2019-12" db="EMBL/GenBank/DDBJ databases">
        <title>An insight into the sialome of adult female Ixodes ricinus ticks feeding for 6 days.</title>
        <authorList>
            <person name="Perner J."/>
            <person name="Ribeiro J.M.C."/>
        </authorList>
    </citation>
    <scope>NUCLEOTIDE SEQUENCE</scope>
    <source>
        <strain evidence="1">Semi-engorged</strain>
        <tissue evidence="1">Salivary glands</tissue>
    </source>
</reference>
<proteinExistence type="predicted"/>
<organism evidence="1">
    <name type="scientific">Ixodes ricinus</name>
    <name type="common">Common tick</name>
    <name type="synonym">Acarus ricinus</name>
    <dbReference type="NCBI Taxonomy" id="34613"/>
    <lineage>
        <taxon>Eukaryota</taxon>
        <taxon>Metazoa</taxon>
        <taxon>Ecdysozoa</taxon>
        <taxon>Arthropoda</taxon>
        <taxon>Chelicerata</taxon>
        <taxon>Arachnida</taxon>
        <taxon>Acari</taxon>
        <taxon>Parasitiformes</taxon>
        <taxon>Ixodida</taxon>
        <taxon>Ixodoidea</taxon>
        <taxon>Ixodidae</taxon>
        <taxon>Ixodinae</taxon>
        <taxon>Ixodes</taxon>
    </lineage>
</organism>
<dbReference type="AlphaFoldDB" id="A0A6B0UPM2"/>
<sequence length="124" mass="13354">MSGLMTRRYRAVAMHVIIIIHSCGVPSVPHPYACNLETVYEQCIPVNKAIALDFIRHQKSRPDTHAASLHDSDICAGKKTASLHRTMTHRSFPMCAPRSNPAGGVGTLTPRLCCPGCVGTSVGT</sequence>
<dbReference type="EMBL" id="GIFC01009579">
    <property type="protein sequence ID" value="MXU91662.1"/>
    <property type="molecule type" value="Transcribed_RNA"/>
</dbReference>